<protein>
    <recommendedName>
        <fullName evidence="5">Metallo-beta-lactamase domain-containing protein</fullName>
    </recommendedName>
</protein>
<dbReference type="Proteomes" id="UP000006362">
    <property type="component" value="Chromosome"/>
</dbReference>
<dbReference type="PANTHER" id="PTHR46233">
    <property type="entry name" value="HYDROXYACYLGLUTATHIONE HYDROLASE GLOC"/>
    <property type="match status" value="1"/>
</dbReference>
<evidence type="ECO:0000256" key="4">
    <source>
        <dbReference type="ARBA" id="ARBA00022833"/>
    </source>
</evidence>
<dbReference type="RefSeq" id="WP_013538052.1">
    <property type="nucleotide sequence ID" value="NC_014926.1"/>
</dbReference>
<evidence type="ECO:0000256" key="3">
    <source>
        <dbReference type="ARBA" id="ARBA00022801"/>
    </source>
</evidence>
<dbReference type="GO" id="GO:0046872">
    <property type="term" value="F:metal ion binding"/>
    <property type="evidence" value="ECO:0007669"/>
    <property type="project" value="UniProtKB-KW"/>
</dbReference>
<dbReference type="EMBL" id="CP002444">
    <property type="protein sequence ID" value="ADU97266.1"/>
    <property type="molecule type" value="Genomic_DNA"/>
</dbReference>
<dbReference type="CDD" id="cd16322">
    <property type="entry name" value="TTHA1623-like_MBL-fold"/>
    <property type="match status" value="1"/>
</dbReference>
<dbReference type="InterPro" id="IPR051453">
    <property type="entry name" value="MBL_Glyoxalase_II"/>
</dbReference>
<evidence type="ECO:0000313" key="7">
    <source>
        <dbReference type="Proteomes" id="UP000006362"/>
    </source>
</evidence>
<evidence type="ECO:0000259" key="5">
    <source>
        <dbReference type="SMART" id="SM00849"/>
    </source>
</evidence>
<sequence>MKVTIIPSGPFIVNTLLLWDEGSKKAALVDPADRKAVEEAQDVADRKGLDVVYILNTHEHPDHTAANSWAKLTFPNAELLIHEDGAKHLNFWTQSEIGQLAGAEFSPPPDRRLRGGEVLKLGSLEFKVIHTPGHSPGSVCFFFPSEKLAVVGDLIFKGSIGRYDLPMSDYFQLKSSILRFLQSVPRDTLIVPGHGETTTVEEELQTNPFIKELVG</sequence>
<reference evidence="6" key="1">
    <citation type="submission" date="2011-01" db="EMBL/GenBank/DDBJ databases">
        <title>Complete sequence of chromosome of Thermovibrio ammonificans HB-1.</title>
        <authorList>
            <consortium name="US DOE Joint Genome Institute"/>
            <person name="Lucas S."/>
            <person name="Copeland A."/>
            <person name="Lapidus A."/>
            <person name="Cheng J.-F."/>
            <person name="Goodwin L."/>
            <person name="Pitluck S."/>
            <person name="Davenport K."/>
            <person name="Detter J.C."/>
            <person name="Han C."/>
            <person name="Tapia R."/>
            <person name="Land M."/>
            <person name="Hauser L."/>
            <person name="Kyrpides N."/>
            <person name="Ivanova N."/>
            <person name="Ovchinnikova G."/>
            <person name="Vetriani C."/>
            <person name="Woyke T."/>
        </authorList>
    </citation>
    <scope>NUCLEOTIDE SEQUENCE [LARGE SCALE GENOMIC DNA]</scope>
    <source>
        <strain evidence="6">HB-1</strain>
    </source>
</reference>
<keyword evidence="2" id="KW-0479">Metal-binding</keyword>
<accession>E8T3D4</accession>
<dbReference type="SMART" id="SM00849">
    <property type="entry name" value="Lactamase_B"/>
    <property type="match status" value="1"/>
</dbReference>
<dbReference type="PANTHER" id="PTHR46233:SF3">
    <property type="entry name" value="HYDROXYACYLGLUTATHIONE HYDROLASE GLOC"/>
    <property type="match status" value="1"/>
</dbReference>
<evidence type="ECO:0000256" key="1">
    <source>
        <dbReference type="ARBA" id="ARBA00001947"/>
    </source>
</evidence>
<keyword evidence="7" id="KW-1185">Reference proteome</keyword>
<dbReference type="STRING" id="648996.Theam_1303"/>
<dbReference type="InterPro" id="IPR001279">
    <property type="entry name" value="Metallo-B-lactamas"/>
</dbReference>
<evidence type="ECO:0000256" key="2">
    <source>
        <dbReference type="ARBA" id="ARBA00022723"/>
    </source>
</evidence>
<dbReference type="HOGENOM" id="CLU_030571_5_0_0"/>
<dbReference type="GO" id="GO:0016787">
    <property type="term" value="F:hydrolase activity"/>
    <property type="evidence" value="ECO:0007669"/>
    <property type="project" value="UniProtKB-KW"/>
</dbReference>
<dbReference type="Gene3D" id="3.60.15.10">
    <property type="entry name" value="Ribonuclease Z/Hydroxyacylglutathione hydrolase-like"/>
    <property type="match status" value="1"/>
</dbReference>
<keyword evidence="4" id="KW-0862">Zinc</keyword>
<comment type="cofactor">
    <cofactor evidence="1">
        <name>Zn(2+)</name>
        <dbReference type="ChEBI" id="CHEBI:29105"/>
    </cofactor>
</comment>
<feature type="domain" description="Metallo-beta-lactamase" evidence="5">
    <location>
        <begin position="12"/>
        <end position="194"/>
    </location>
</feature>
<name>E8T3D4_THEA1</name>
<dbReference type="AlphaFoldDB" id="E8T3D4"/>
<proteinExistence type="predicted"/>
<dbReference type="OrthoDB" id="9802248at2"/>
<dbReference type="SUPFAM" id="SSF56281">
    <property type="entry name" value="Metallo-hydrolase/oxidoreductase"/>
    <property type="match status" value="1"/>
</dbReference>
<evidence type="ECO:0000313" key="6">
    <source>
        <dbReference type="EMBL" id="ADU97266.1"/>
    </source>
</evidence>
<dbReference type="eggNOG" id="COG0491">
    <property type="taxonomic scope" value="Bacteria"/>
</dbReference>
<keyword evidence="3" id="KW-0378">Hydrolase</keyword>
<organism evidence="6 7">
    <name type="scientific">Thermovibrio ammonificans (strain DSM 15698 / JCM 12110 / HB-1)</name>
    <dbReference type="NCBI Taxonomy" id="648996"/>
    <lineage>
        <taxon>Bacteria</taxon>
        <taxon>Pseudomonadati</taxon>
        <taxon>Aquificota</taxon>
        <taxon>Aquificia</taxon>
        <taxon>Desulfurobacteriales</taxon>
        <taxon>Desulfurobacteriaceae</taxon>
        <taxon>Thermovibrio</taxon>
    </lineage>
</organism>
<dbReference type="Pfam" id="PF00753">
    <property type="entry name" value="Lactamase_B"/>
    <property type="match status" value="1"/>
</dbReference>
<dbReference type="InterPro" id="IPR036866">
    <property type="entry name" value="RibonucZ/Hydroxyglut_hydro"/>
</dbReference>
<gene>
    <name evidence="6" type="ordered locus">Theam_1303</name>
</gene>
<dbReference type="KEGG" id="tam:Theam_1303"/>